<protein>
    <submittedName>
        <fullName evidence="1">Uncharacterized protein</fullName>
    </submittedName>
</protein>
<dbReference type="Proteomes" id="UP000507962">
    <property type="component" value="Unassembled WGS sequence"/>
</dbReference>
<sequence>MDTRNETITDPGLWNEKAVAVTVKATKMLWGKHNESIQAWLFESGFALKTLKEAFIGWQVRNTRRPADSWGTQGVDKILLPEGLTIPVIRDKELKRVVIFRMGHGHDGEYHTVEGSDAVPLVLSGTTRRTVLVRRELDALLLHQELNNQWTVVASGDLPQGALATALQGAEELRVLAMDSDAEALASVEATSPVPVKGTSLVELARKGLLADTLASLFK</sequence>
<dbReference type="EMBL" id="CAADHO010000003">
    <property type="protein sequence ID" value="VFQ44686.1"/>
    <property type="molecule type" value="Genomic_DNA"/>
</dbReference>
<dbReference type="RefSeq" id="WP_180140416.1">
    <property type="nucleotide sequence ID" value="NZ_CAADHO010000003.1"/>
</dbReference>
<keyword evidence="2" id="KW-1185">Reference proteome</keyword>
<evidence type="ECO:0000313" key="1">
    <source>
        <dbReference type="EMBL" id="VFQ44686.1"/>
    </source>
</evidence>
<name>A0A4U8YL84_9BACT</name>
<accession>A0A4U8YL84</accession>
<proteinExistence type="predicted"/>
<organism evidence="1 2">
    <name type="scientific">Desulfoluna butyratoxydans</name>
    <dbReference type="NCBI Taxonomy" id="231438"/>
    <lineage>
        <taxon>Bacteria</taxon>
        <taxon>Pseudomonadati</taxon>
        <taxon>Thermodesulfobacteriota</taxon>
        <taxon>Desulfobacteria</taxon>
        <taxon>Desulfobacterales</taxon>
        <taxon>Desulfolunaceae</taxon>
        <taxon>Desulfoluna</taxon>
    </lineage>
</organism>
<gene>
    <name evidence="1" type="ORF">MSL71_23350</name>
</gene>
<dbReference type="AlphaFoldDB" id="A0A4U8YL84"/>
<reference evidence="1 2" key="1">
    <citation type="submission" date="2019-03" db="EMBL/GenBank/DDBJ databases">
        <authorList>
            <person name="Nijsse B."/>
        </authorList>
    </citation>
    <scope>NUCLEOTIDE SEQUENCE [LARGE SCALE GENOMIC DNA]</scope>
    <source>
        <strain evidence="1">Desulfoluna butyratoxydans MSL71</strain>
    </source>
</reference>
<evidence type="ECO:0000313" key="2">
    <source>
        <dbReference type="Proteomes" id="UP000507962"/>
    </source>
</evidence>